<evidence type="ECO:0000313" key="2">
    <source>
        <dbReference type="Proteomes" id="UP000257109"/>
    </source>
</evidence>
<keyword evidence="2" id="KW-1185">Reference proteome</keyword>
<dbReference type="OrthoDB" id="1002282at2759"/>
<dbReference type="EMBL" id="QJKJ01008657">
    <property type="protein sequence ID" value="RDX79056.1"/>
    <property type="molecule type" value="Genomic_DNA"/>
</dbReference>
<evidence type="ECO:0000313" key="1">
    <source>
        <dbReference type="EMBL" id="RDX79056.1"/>
    </source>
</evidence>
<feature type="non-terminal residue" evidence="1">
    <location>
        <position position="247"/>
    </location>
</feature>
<protein>
    <submittedName>
        <fullName evidence="1">Uncharacterized protein</fullName>
    </submittedName>
</protein>
<accession>A0A371FL72</accession>
<reference evidence="1" key="1">
    <citation type="submission" date="2018-05" db="EMBL/GenBank/DDBJ databases">
        <title>Draft genome of Mucuna pruriens seed.</title>
        <authorList>
            <person name="Nnadi N.E."/>
            <person name="Vos R."/>
            <person name="Hasami M.H."/>
            <person name="Devisetty U.K."/>
            <person name="Aguiy J.C."/>
        </authorList>
    </citation>
    <scope>NUCLEOTIDE SEQUENCE [LARGE SCALE GENOMIC DNA]</scope>
    <source>
        <strain evidence="1">JCA_2017</strain>
    </source>
</reference>
<dbReference type="Proteomes" id="UP000257109">
    <property type="component" value="Unassembled WGS sequence"/>
</dbReference>
<proteinExistence type="predicted"/>
<organism evidence="1 2">
    <name type="scientific">Mucuna pruriens</name>
    <name type="common">Velvet bean</name>
    <name type="synonym">Dolichos pruriens</name>
    <dbReference type="NCBI Taxonomy" id="157652"/>
    <lineage>
        <taxon>Eukaryota</taxon>
        <taxon>Viridiplantae</taxon>
        <taxon>Streptophyta</taxon>
        <taxon>Embryophyta</taxon>
        <taxon>Tracheophyta</taxon>
        <taxon>Spermatophyta</taxon>
        <taxon>Magnoliopsida</taxon>
        <taxon>eudicotyledons</taxon>
        <taxon>Gunneridae</taxon>
        <taxon>Pentapetalae</taxon>
        <taxon>rosids</taxon>
        <taxon>fabids</taxon>
        <taxon>Fabales</taxon>
        <taxon>Fabaceae</taxon>
        <taxon>Papilionoideae</taxon>
        <taxon>50 kb inversion clade</taxon>
        <taxon>NPAAA clade</taxon>
        <taxon>indigoferoid/millettioid clade</taxon>
        <taxon>Phaseoleae</taxon>
        <taxon>Mucuna</taxon>
    </lineage>
</organism>
<feature type="non-terminal residue" evidence="1">
    <location>
        <position position="1"/>
    </location>
</feature>
<dbReference type="STRING" id="157652.A0A371FL72"/>
<sequence length="247" mass="29480">DYKLIDVDFQSSSFTWQQGNLMDHLSRMLIYLRWHIRFQETHVYHLAQLKLDHTPLRPFKLLAAWMSVMHEDFPNMIFQSEVERETKEIWKEYEETLAQEELMSFQQIKSKWLTYKDMNTIDDGYWDNDPNELEQMTTNFYRSLFLKEFSIKPFCVRGAFLSLSPDKKEELSKRVRGEVRNAIFHIGVVGYSLGRLVKEIFENSRKVEGVNEILISLIPKVKKVQSLKNFRPISLYNEVFHSVRQGK</sequence>
<comment type="caution">
    <text evidence="1">The sequence shown here is derived from an EMBL/GenBank/DDBJ whole genome shotgun (WGS) entry which is preliminary data.</text>
</comment>
<gene>
    <name evidence="1" type="ORF">CR513_40567</name>
</gene>
<name>A0A371FL72_MUCPR</name>
<dbReference type="AlphaFoldDB" id="A0A371FL72"/>